<dbReference type="EMBL" id="FILL01000013">
    <property type="protein sequence ID" value="CYX63689.1"/>
    <property type="molecule type" value="Genomic_DNA"/>
</dbReference>
<evidence type="ECO:0008006" key="3">
    <source>
        <dbReference type="Google" id="ProtNLM"/>
    </source>
</evidence>
<dbReference type="Proteomes" id="UP000072353">
    <property type="component" value="Unassembled WGS sequence"/>
</dbReference>
<dbReference type="AlphaFoldDB" id="A0AB33UBP2"/>
<reference evidence="1 2" key="1">
    <citation type="submission" date="2016-02" db="EMBL/GenBank/DDBJ databases">
        <authorList>
            <consortium name="Pathogen Informatics"/>
        </authorList>
    </citation>
    <scope>NUCLEOTIDE SEQUENCE [LARGE SCALE GENOMIC DNA]</scope>
    <source>
        <strain evidence="1 2">SS975</strain>
    </source>
</reference>
<evidence type="ECO:0000313" key="2">
    <source>
        <dbReference type="Proteomes" id="UP000072353"/>
    </source>
</evidence>
<name>A0AB33UBP2_STRSU</name>
<sequence>MTELTTVEANILNILAPYRIEKPVDFESIRKRSGHSRRSLQKHLENLKRKGHPIGSLKREAWHGLYLARNLQELEPGMSANIKQAETTLETARIQRGIDFEEYWRTL</sequence>
<comment type="caution">
    <text evidence="1">The sequence shown here is derived from an EMBL/GenBank/DDBJ whole genome shotgun (WGS) entry which is preliminary data.</text>
</comment>
<dbReference type="RefSeq" id="WP_044776303.1">
    <property type="nucleotide sequence ID" value="NZ_CEKE01000021.1"/>
</dbReference>
<evidence type="ECO:0000313" key="1">
    <source>
        <dbReference type="EMBL" id="CYX63689.1"/>
    </source>
</evidence>
<protein>
    <recommendedName>
        <fullName evidence="3">Phage protein</fullName>
    </recommendedName>
</protein>
<accession>A0AB33UBP2</accession>
<organism evidence="1 2">
    <name type="scientific">Streptococcus suis</name>
    <dbReference type="NCBI Taxonomy" id="1307"/>
    <lineage>
        <taxon>Bacteria</taxon>
        <taxon>Bacillati</taxon>
        <taxon>Bacillota</taxon>
        <taxon>Bacilli</taxon>
        <taxon>Lactobacillales</taxon>
        <taxon>Streptococcaceae</taxon>
        <taxon>Streptococcus</taxon>
    </lineage>
</organism>
<gene>
    <name evidence="1" type="ORF">ERS132521_01525</name>
</gene>
<proteinExistence type="predicted"/>